<dbReference type="Proteomes" id="UP000058305">
    <property type="component" value="Chromosome"/>
</dbReference>
<evidence type="ECO:0000313" key="1">
    <source>
        <dbReference type="EMBL" id="AMB58618.1"/>
    </source>
</evidence>
<keyword evidence="2" id="KW-1185">Reference proteome</keyword>
<reference evidence="1 2" key="1">
    <citation type="journal article" date="2016" name="J. Biotechnol.">
        <title>First complete genome sequence of a species in the genus Microterricola, an extremophilic cold active enzyme producing bacterial strain ERGS5:02 isolated from Sikkim Himalaya.</title>
        <authorList>
            <person name="Himanshu"/>
            <person name="Swarnkar M.K."/>
            <person name="Singh D."/>
            <person name="Kumar R."/>
        </authorList>
    </citation>
    <scope>NUCLEOTIDE SEQUENCE [LARGE SCALE GENOMIC DNA]</scope>
    <source>
        <strain evidence="1 2">ERGS5:02</strain>
    </source>
</reference>
<dbReference type="KEGG" id="mvd:AWU67_06820"/>
<gene>
    <name evidence="1" type="ORF">AWU67_06820</name>
</gene>
<sequence>MADWDAVRDDLANYQPTSLVDYPASHIARVKLSGDVSLEGKQVVGQSGLELEDKMFVTLAFSAERGWRIWGVGNNVEPHQTQFPIGEFSVSPNACLRLRGGAVC</sequence>
<proteinExistence type="predicted"/>
<protein>
    <submittedName>
        <fullName evidence="1">Uncharacterized protein</fullName>
    </submittedName>
</protein>
<accession>A0A0X8E3B7</accession>
<dbReference type="EMBL" id="CP014145">
    <property type="protein sequence ID" value="AMB58618.1"/>
    <property type="molecule type" value="Genomic_DNA"/>
</dbReference>
<evidence type="ECO:0000313" key="2">
    <source>
        <dbReference type="Proteomes" id="UP000058305"/>
    </source>
</evidence>
<name>A0A0X8E3B7_9MICO</name>
<dbReference type="AlphaFoldDB" id="A0A0X8E3B7"/>
<organism evidence="1 2">
    <name type="scientific">Microterricola viridarii</name>
    <dbReference type="NCBI Taxonomy" id="412690"/>
    <lineage>
        <taxon>Bacteria</taxon>
        <taxon>Bacillati</taxon>
        <taxon>Actinomycetota</taxon>
        <taxon>Actinomycetes</taxon>
        <taxon>Micrococcales</taxon>
        <taxon>Microbacteriaceae</taxon>
        <taxon>Microterricola</taxon>
    </lineage>
</organism>
<reference evidence="2" key="2">
    <citation type="submission" date="2016-01" db="EMBL/GenBank/DDBJ databases">
        <title>First complete genome sequence of a species in the genus Microterricola, an extremophilic cold active enzyme producing strain ERGS5:02 isolated from Sikkim Himalaya.</title>
        <authorList>
            <person name="Kumar R."/>
            <person name="Singh D."/>
            <person name="Swarnkar M.K."/>
        </authorList>
    </citation>
    <scope>NUCLEOTIDE SEQUENCE [LARGE SCALE GENOMIC DNA]</scope>
    <source>
        <strain evidence="2">ERGS5:02</strain>
    </source>
</reference>